<gene>
    <name evidence="1" type="ORF">ED28_14530</name>
</gene>
<dbReference type="Proteomes" id="UP000288794">
    <property type="component" value="Unassembled WGS sequence"/>
</dbReference>
<protein>
    <recommendedName>
        <fullName evidence="3">LysR substrate-binding domain-containing protein</fullName>
    </recommendedName>
</protein>
<dbReference type="AlphaFoldDB" id="A0A443IBH8"/>
<keyword evidence="2" id="KW-1185">Reference proteome</keyword>
<dbReference type="SUPFAM" id="SSF53850">
    <property type="entry name" value="Periplasmic binding protein-like II"/>
    <property type="match status" value="1"/>
</dbReference>
<evidence type="ECO:0008006" key="3">
    <source>
        <dbReference type="Google" id="ProtNLM"/>
    </source>
</evidence>
<dbReference type="EMBL" id="JMEE01000038">
    <property type="protein sequence ID" value="RWR01340.1"/>
    <property type="molecule type" value="Genomic_DNA"/>
</dbReference>
<proteinExistence type="predicted"/>
<evidence type="ECO:0000313" key="2">
    <source>
        <dbReference type="Proteomes" id="UP000288794"/>
    </source>
</evidence>
<reference evidence="1 2" key="1">
    <citation type="submission" date="2014-04" db="EMBL/GenBank/DDBJ databases">
        <title>Draft genome sequence of Pantoea beijingensis strain LMG 27579, an emerging pathogen to Pleurotus eryngii with potential industrial application.</title>
        <authorList>
            <person name="Xu F."/>
            <person name="Liu Y."/>
            <person name="Wang S."/>
            <person name="Yin Y."/>
            <person name="Ma Y."/>
            <person name="Zhao S."/>
            <person name="Rong C."/>
        </authorList>
    </citation>
    <scope>NUCLEOTIDE SEQUENCE [LARGE SCALE GENOMIC DNA]</scope>
    <source>
        <strain evidence="1 2">LMG 27579</strain>
    </source>
</reference>
<name>A0A443IBH8_9GAMM</name>
<sequence length="80" mass="9125">MDMKRNQHFDTMDLAISAAIQGFCITVADVNLIQADVAMKRLVAPFDYQVKTGAVYSLLRREQQETPPLLPELVTWLCQR</sequence>
<accession>A0A443IBH8</accession>
<dbReference type="Gene3D" id="3.40.190.10">
    <property type="entry name" value="Periplasmic binding protein-like II"/>
    <property type="match status" value="2"/>
</dbReference>
<comment type="caution">
    <text evidence="1">The sequence shown here is derived from an EMBL/GenBank/DDBJ whole genome shotgun (WGS) entry which is preliminary data.</text>
</comment>
<evidence type="ECO:0000313" key="1">
    <source>
        <dbReference type="EMBL" id="RWR01340.1"/>
    </source>
</evidence>
<organism evidence="1 2">
    <name type="scientific">[Pantoea] beijingensis</name>
    <dbReference type="NCBI Taxonomy" id="1324864"/>
    <lineage>
        <taxon>Bacteria</taxon>
        <taxon>Pseudomonadati</taxon>
        <taxon>Pseudomonadota</taxon>
        <taxon>Gammaproteobacteria</taxon>
        <taxon>Enterobacterales</taxon>
        <taxon>Erwiniaceae</taxon>
        <taxon>Erwinia</taxon>
    </lineage>
</organism>